<dbReference type="STRING" id="471704.A0A151JSE3"/>
<dbReference type="InterPro" id="IPR010255">
    <property type="entry name" value="Haem_peroxidase_sf"/>
</dbReference>
<dbReference type="SUPFAM" id="SSF48113">
    <property type="entry name" value="Heme-dependent peroxidases"/>
    <property type="match status" value="1"/>
</dbReference>
<keyword evidence="2" id="KW-0408">Iron</keyword>
<keyword evidence="1" id="KW-0560">Oxidoreductase</keyword>
<accession>A0A151JSE3</accession>
<name>A0A151JSE3_9HYME</name>
<keyword evidence="5" id="KW-1185">Reference proteome</keyword>
<gene>
    <name evidence="4" type="ORF">ALC57_00413</name>
</gene>
<feature type="compositionally biased region" description="Basic and acidic residues" evidence="3">
    <location>
        <begin position="724"/>
        <end position="736"/>
    </location>
</feature>
<feature type="region of interest" description="Disordered" evidence="3">
    <location>
        <begin position="130"/>
        <end position="157"/>
    </location>
</feature>
<keyword evidence="2" id="KW-0479">Metal-binding</keyword>
<feature type="binding site" description="axial binding residue" evidence="2">
    <location>
        <position position="201"/>
    </location>
    <ligand>
        <name>heme b</name>
        <dbReference type="ChEBI" id="CHEBI:60344"/>
    </ligand>
    <ligandPart>
        <name>Fe</name>
        <dbReference type="ChEBI" id="CHEBI:18248"/>
    </ligandPart>
</feature>
<dbReference type="GO" id="GO:0020037">
    <property type="term" value="F:heme binding"/>
    <property type="evidence" value="ECO:0007669"/>
    <property type="project" value="InterPro"/>
</dbReference>
<keyword evidence="2" id="KW-0349">Heme</keyword>
<dbReference type="Gene3D" id="1.10.640.10">
    <property type="entry name" value="Haem peroxidase domain superfamily, animal type"/>
    <property type="match status" value="1"/>
</dbReference>
<evidence type="ECO:0000256" key="3">
    <source>
        <dbReference type="SAM" id="MobiDB-lite"/>
    </source>
</evidence>
<dbReference type="GO" id="GO:0006979">
    <property type="term" value="P:response to oxidative stress"/>
    <property type="evidence" value="ECO:0007669"/>
    <property type="project" value="InterPro"/>
</dbReference>
<dbReference type="PANTHER" id="PTHR11475">
    <property type="entry name" value="OXIDASE/PEROXIDASE"/>
    <property type="match status" value="1"/>
</dbReference>
<proteinExistence type="predicted"/>
<feature type="region of interest" description="Disordered" evidence="3">
    <location>
        <begin position="720"/>
        <end position="743"/>
    </location>
</feature>
<dbReference type="PROSITE" id="PS50292">
    <property type="entry name" value="PEROXIDASE_3"/>
    <property type="match status" value="1"/>
</dbReference>
<dbReference type="GO" id="GO:0046872">
    <property type="term" value="F:metal ion binding"/>
    <property type="evidence" value="ECO:0007669"/>
    <property type="project" value="UniProtKB-KW"/>
</dbReference>
<evidence type="ECO:0000256" key="2">
    <source>
        <dbReference type="PIRSR" id="PIRSR619791-2"/>
    </source>
</evidence>
<evidence type="ECO:0000313" key="4">
    <source>
        <dbReference type="EMBL" id="KYN30130.1"/>
    </source>
</evidence>
<dbReference type="AlphaFoldDB" id="A0A151JSE3"/>
<sequence>MTVPTFVDLQGIFVGKKFIVKEVAVLRKGAILSHYIFTCPMPWSFLTKSEKYCSSWLSAYHHGLQVSSLLPEDAKLTLTQIAEVIQLLAEGKSTADLAPIDEWLFGASFVDEVKDAQACEKVARLARAPATTSKDSPHSAEEVQIAQRQASQGNAKAPARPQVMKIFDLEVHKKDYYKGYDPTVNPTIANSFSTAAYRFGHSLVQRSFIRFDSDHRPIFNNVSIHDEFTNPVNLDTAGSVDRLLLGLVNQPCQRRDEFITEEMTNHLFQTPGFPFGMDLASLNIQRGRDHGIPPYIRWRKPCSLSPIRTFEDLSKVMSLDIIRKLKSLYSSVDDIDLFSAGLAEKSVIGGLVGPTFACIIAQQFSNLRRGDRFWYENPNSESSFTAGQLQQIRQVTLAQVLCQTMDDIKTIQPFVFLATDVLKNQRLSCDDLAIGHLSLELWTEQPSEFKSNVDNSQKVKRAATDTSFSISKLKEENIHPRRKIHPESNPEHTKVTTLKPFQNSINQENKIIVKRPLVHPNNNNVTIVVQNNAVNALVFVNEGIYGSHIKIQEQLPINSTFRPQEKPIPTTISHSSNFYLARQPYVPYTFNDPHNPNPLVYGYRLPPFTQDDISYDNYPATSPRPTLYTYYTNFQQTITQMPEIDGYLINYGLSYHNLIPAYSYEKPKLLENFGHNKLKEEQNPAKKKPNYADLKLLTNMEQNYCGYKPSTITQPNYVLNSEPYHTDKPSNDEHRSLTSTQPNLQSNFGWNDKLYHGSDYNVVKLPCNSRPNEDLHHVQNLIYNGFTSLTNFRSDKSNQESYGKQKLNGVRNLYLQNSDLINRLNEGHFINLNKPQYQEQWNLNDQKRLSKTPYDYDDLNLYQIKPNVKPPSYSVDMSHQILFTTKPSNEYNFQFWKKDSLQSIKNFVQSGLYGSVPSSETNIPSYQKDTFTDSNISFPINNNYNRYSGTTQIYQKILSSTQSGWLDVLSHIKQGNTQSLFSKNKYPYSSFLFNQTSTSYSTYQKDDQSKASLKVSGNKSFVDVDSHEHNSHKNPLKSSSLNEQLLSSTSYWLEISTTGIQVHKQEENSNPKRTKVQSVTIVNKTIEAVHHPGHTGYVSQLKATSKISTPLVQQIKSNVSVTKKAGQYYYDKNVLYQYPDKIVNQSPKNNPYLTDKFDGTLIRNGKITSEKIAIETSVDKPITSSEMVQNENKLTTTPTLLITAHGNHTGDVEDIQSDFSIDIGSVAPADVPDRYFS</sequence>
<protein>
    <submittedName>
        <fullName evidence="4">Peroxidasin</fullName>
    </submittedName>
</protein>
<organism evidence="4 5">
    <name type="scientific">Trachymyrmex cornetzi</name>
    <dbReference type="NCBI Taxonomy" id="471704"/>
    <lineage>
        <taxon>Eukaryota</taxon>
        <taxon>Metazoa</taxon>
        <taxon>Ecdysozoa</taxon>
        <taxon>Arthropoda</taxon>
        <taxon>Hexapoda</taxon>
        <taxon>Insecta</taxon>
        <taxon>Pterygota</taxon>
        <taxon>Neoptera</taxon>
        <taxon>Endopterygota</taxon>
        <taxon>Hymenoptera</taxon>
        <taxon>Apocrita</taxon>
        <taxon>Aculeata</taxon>
        <taxon>Formicoidea</taxon>
        <taxon>Formicidae</taxon>
        <taxon>Myrmicinae</taxon>
        <taxon>Trachymyrmex</taxon>
    </lineage>
</organism>
<dbReference type="Pfam" id="PF03098">
    <property type="entry name" value="An_peroxidase"/>
    <property type="match status" value="1"/>
</dbReference>
<dbReference type="Proteomes" id="UP000078492">
    <property type="component" value="Unassembled WGS sequence"/>
</dbReference>
<dbReference type="GO" id="GO:0004601">
    <property type="term" value="F:peroxidase activity"/>
    <property type="evidence" value="ECO:0007669"/>
    <property type="project" value="UniProtKB-KW"/>
</dbReference>
<dbReference type="PANTHER" id="PTHR11475:SF109">
    <property type="entry name" value="CHORION PEROXIDASE-LIKE PROTEIN"/>
    <property type="match status" value="1"/>
</dbReference>
<evidence type="ECO:0000313" key="5">
    <source>
        <dbReference type="Proteomes" id="UP000078492"/>
    </source>
</evidence>
<dbReference type="InterPro" id="IPR037120">
    <property type="entry name" value="Haem_peroxidase_sf_animal"/>
</dbReference>
<evidence type="ECO:0000256" key="1">
    <source>
        <dbReference type="ARBA" id="ARBA00022559"/>
    </source>
</evidence>
<keyword evidence="1" id="KW-0575">Peroxidase</keyword>
<dbReference type="EMBL" id="KQ978565">
    <property type="protein sequence ID" value="KYN30130.1"/>
    <property type="molecule type" value="Genomic_DNA"/>
</dbReference>
<dbReference type="PRINTS" id="PR00457">
    <property type="entry name" value="ANPEROXIDASE"/>
</dbReference>
<dbReference type="InterPro" id="IPR019791">
    <property type="entry name" value="Haem_peroxidase_animal"/>
</dbReference>
<reference evidence="4 5" key="1">
    <citation type="submission" date="2015-09" db="EMBL/GenBank/DDBJ databases">
        <title>Trachymyrmex cornetzi WGS genome.</title>
        <authorList>
            <person name="Nygaard S."/>
            <person name="Hu H."/>
            <person name="Boomsma J."/>
            <person name="Zhang G."/>
        </authorList>
    </citation>
    <scope>NUCLEOTIDE SEQUENCE [LARGE SCALE GENOMIC DNA]</scope>
    <source>
        <strain evidence="4">Tcor2-1</strain>
        <tissue evidence="4">Whole body</tissue>
    </source>
</reference>